<dbReference type="Proteomes" id="UP000077202">
    <property type="component" value="Unassembled WGS sequence"/>
</dbReference>
<organism evidence="1 2">
    <name type="scientific">Marchantia polymorpha subsp. ruderalis</name>
    <dbReference type="NCBI Taxonomy" id="1480154"/>
    <lineage>
        <taxon>Eukaryota</taxon>
        <taxon>Viridiplantae</taxon>
        <taxon>Streptophyta</taxon>
        <taxon>Embryophyta</taxon>
        <taxon>Marchantiophyta</taxon>
        <taxon>Marchantiopsida</taxon>
        <taxon>Marchantiidae</taxon>
        <taxon>Marchantiales</taxon>
        <taxon>Marchantiaceae</taxon>
        <taxon>Marchantia</taxon>
    </lineage>
</organism>
<dbReference type="AlphaFoldDB" id="A0A176WHA8"/>
<sequence>MAMLAEPSPIPCTPLARLPPPPLGVVKFAGAGRGGGKANAISDSQLTRIGNRLKNWMDEPARRAGGGRDSGVATSNEADANYWSSAAAVPLMSERGCYKSAGPVLPIGVTVVGD</sequence>
<keyword evidence="2" id="KW-1185">Reference proteome</keyword>
<dbReference type="EMBL" id="LVLJ01000872">
    <property type="protein sequence ID" value="OAE32274.1"/>
    <property type="molecule type" value="Genomic_DNA"/>
</dbReference>
<proteinExistence type="predicted"/>
<gene>
    <name evidence="1" type="ORF">AXG93_1865s1320</name>
</gene>
<name>A0A176WHA8_MARPO</name>
<protein>
    <submittedName>
        <fullName evidence="1">Uncharacterized protein</fullName>
    </submittedName>
</protein>
<accession>A0A176WHA8</accession>
<reference evidence="1" key="1">
    <citation type="submission" date="2016-03" db="EMBL/GenBank/DDBJ databases">
        <title>Mechanisms controlling the formation of the plant cell surface in tip-growing cells are functionally conserved among land plants.</title>
        <authorList>
            <person name="Honkanen S."/>
            <person name="Jones V.A."/>
            <person name="Morieri G."/>
            <person name="Champion C."/>
            <person name="Hetherington A.J."/>
            <person name="Kelly S."/>
            <person name="Saint-Marcoux D."/>
            <person name="Proust H."/>
            <person name="Prescott H."/>
            <person name="Dolan L."/>
        </authorList>
    </citation>
    <scope>NUCLEOTIDE SEQUENCE [LARGE SCALE GENOMIC DNA]</scope>
    <source>
        <tissue evidence="1">Whole gametophyte</tissue>
    </source>
</reference>
<evidence type="ECO:0000313" key="1">
    <source>
        <dbReference type="EMBL" id="OAE32274.1"/>
    </source>
</evidence>
<comment type="caution">
    <text evidence="1">The sequence shown here is derived from an EMBL/GenBank/DDBJ whole genome shotgun (WGS) entry which is preliminary data.</text>
</comment>
<evidence type="ECO:0000313" key="2">
    <source>
        <dbReference type="Proteomes" id="UP000077202"/>
    </source>
</evidence>